<keyword evidence="5" id="KW-0521">NADP</keyword>
<dbReference type="InterPro" id="IPR018517">
    <property type="entry name" value="tRNA_hU_synthase_CS"/>
</dbReference>
<dbReference type="EMBL" id="JAPZVM010000003">
    <property type="protein sequence ID" value="MCZ8372322.1"/>
    <property type="molecule type" value="Genomic_DNA"/>
</dbReference>
<comment type="similarity">
    <text evidence="7">Belongs to the dus family.</text>
</comment>
<accession>A0ABT4PGZ2</accession>
<organism evidence="9 10">
    <name type="scientific">Phocaeicola acetigenes</name>
    <dbReference type="NCBI Taxonomy" id="3016083"/>
    <lineage>
        <taxon>Bacteria</taxon>
        <taxon>Pseudomonadati</taxon>
        <taxon>Bacteroidota</taxon>
        <taxon>Bacteroidia</taxon>
        <taxon>Bacteroidales</taxon>
        <taxon>Bacteroidaceae</taxon>
        <taxon>Phocaeicola</taxon>
    </lineage>
</organism>
<dbReference type="InterPro" id="IPR001269">
    <property type="entry name" value="DUS_fam"/>
</dbReference>
<dbReference type="PANTHER" id="PTHR45846">
    <property type="entry name" value="TRNA-DIHYDROURIDINE(47) SYNTHASE [NAD(P)(+)]-LIKE"/>
    <property type="match status" value="1"/>
</dbReference>
<dbReference type="InterPro" id="IPR013785">
    <property type="entry name" value="Aldolase_TIM"/>
</dbReference>
<evidence type="ECO:0000256" key="5">
    <source>
        <dbReference type="ARBA" id="ARBA00022857"/>
    </source>
</evidence>
<dbReference type="EC" id="1.3.1.-" evidence="7"/>
<dbReference type="Proteomes" id="UP001141933">
    <property type="component" value="Unassembled WGS sequence"/>
</dbReference>
<sequence>MTLYAAPLQGFTEAVWRNAHAEAFGGIDAYYSPFVRLEKGDFRNKDRRDVAPENNRGVHLIPQLVAGEVDELCKITDFLVELGYRKVDVNMGCPFPLIANRGKGSGILPYPDRVGALLKAMERYPQVAFSVKMRLGWQEQEEWKAILPLLNDSCVHRIVLHPRIGKQQYKGEVNTKAFMEFYRECRIPLVYNGDLCGVADMYEWVDRAPDLCGLMLGRGLLANPSLADEFRTGHMPGQTELYRKVEHMHMRMVEGYRRQIEGGEAQLLGKLKTMWEYLLPQMDKKARKAILKSNRLDGYLLAVENALRG</sequence>
<comment type="cofactor">
    <cofactor evidence="1 7">
        <name>FMN</name>
        <dbReference type="ChEBI" id="CHEBI:58210"/>
    </cofactor>
</comment>
<evidence type="ECO:0000256" key="7">
    <source>
        <dbReference type="PIRNR" id="PIRNR006621"/>
    </source>
</evidence>
<dbReference type="RefSeq" id="WP_269877523.1">
    <property type="nucleotide sequence ID" value="NZ_JAPZVM010000003.1"/>
</dbReference>
<comment type="function">
    <text evidence="7">Catalyzes the synthesis of 5,6-dihydrouridine (D), a modified base found in the D-loop of most tRNAs, via the reduction of the C5-C6 double bond in target uridines.</text>
</comment>
<keyword evidence="10" id="KW-1185">Reference proteome</keyword>
<evidence type="ECO:0000256" key="6">
    <source>
        <dbReference type="ARBA" id="ARBA00023002"/>
    </source>
</evidence>
<reference evidence="9" key="1">
    <citation type="submission" date="2022-12" db="EMBL/GenBank/DDBJ databases">
        <title>Phocaeicola acetigenes sp. nov., isolated feces from a healthy human.</title>
        <authorList>
            <person name="Do H."/>
            <person name="Ha Y.B."/>
            <person name="Kim J.-S."/>
            <person name="Suh M.K."/>
            <person name="Kim H.S."/>
            <person name="Lee J.-S."/>
        </authorList>
    </citation>
    <scope>NUCLEOTIDE SEQUENCE</scope>
    <source>
        <strain evidence="9">KGMB11183</strain>
    </source>
</reference>
<dbReference type="InterPro" id="IPR035587">
    <property type="entry name" value="DUS-like_FMN-bd"/>
</dbReference>
<evidence type="ECO:0000256" key="4">
    <source>
        <dbReference type="ARBA" id="ARBA00022694"/>
    </source>
</evidence>
<proteinExistence type="inferred from homology"/>
<dbReference type="SUPFAM" id="SSF51395">
    <property type="entry name" value="FMN-linked oxidoreductases"/>
    <property type="match status" value="1"/>
</dbReference>
<dbReference type="PANTHER" id="PTHR45846:SF1">
    <property type="entry name" value="TRNA-DIHYDROURIDINE(47) SYNTHASE [NAD(P)(+)]-LIKE"/>
    <property type="match status" value="1"/>
</dbReference>
<keyword evidence="3 7" id="KW-0288">FMN</keyword>
<comment type="caution">
    <text evidence="9">The sequence shown here is derived from an EMBL/GenBank/DDBJ whole genome shotgun (WGS) entry which is preliminary data.</text>
</comment>
<dbReference type="CDD" id="cd02801">
    <property type="entry name" value="DUS_like_FMN"/>
    <property type="match status" value="1"/>
</dbReference>
<dbReference type="PIRSF" id="PIRSF006621">
    <property type="entry name" value="Dus"/>
    <property type="match status" value="1"/>
</dbReference>
<dbReference type="Gene3D" id="3.20.20.70">
    <property type="entry name" value="Aldolase class I"/>
    <property type="match status" value="1"/>
</dbReference>
<dbReference type="Pfam" id="PF01207">
    <property type="entry name" value="Dus"/>
    <property type="match status" value="1"/>
</dbReference>
<evidence type="ECO:0000259" key="8">
    <source>
        <dbReference type="Pfam" id="PF01207"/>
    </source>
</evidence>
<evidence type="ECO:0000313" key="10">
    <source>
        <dbReference type="Proteomes" id="UP001141933"/>
    </source>
</evidence>
<dbReference type="PROSITE" id="PS01136">
    <property type="entry name" value="UPF0034"/>
    <property type="match status" value="1"/>
</dbReference>
<keyword evidence="4 7" id="KW-0819">tRNA processing</keyword>
<evidence type="ECO:0000256" key="2">
    <source>
        <dbReference type="ARBA" id="ARBA00022630"/>
    </source>
</evidence>
<evidence type="ECO:0000313" key="9">
    <source>
        <dbReference type="EMBL" id="MCZ8372322.1"/>
    </source>
</evidence>
<evidence type="ECO:0000256" key="1">
    <source>
        <dbReference type="ARBA" id="ARBA00001917"/>
    </source>
</evidence>
<keyword evidence="6 7" id="KW-0560">Oxidoreductase</keyword>
<feature type="domain" description="DUS-like FMN-binding" evidence="8">
    <location>
        <begin position="5"/>
        <end position="258"/>
    </location>
</feature>
<evidence type="ECO:0000256" key="3">
    <source>
        <dbReference type="ARBA" id="ARBA00022643"/>
    </source>
</evidence>
<name>A0ABT4PGZ2_9BACT</name>
<gene>
    <name evidence="9" type="ORF">O6P32_06310</name>
</gene>
<protein>
    <recommendedName>
        <fullName evidence="7">tRNA-dihydrouridine synthase</fullName>
        <ecNumber evidence="7">1.3.1.-</ecNumber>
    </recommendedName>
</protein>
<keyword evidence="2 7" id="KW-0285">Flavoprotein</keyword>